<keyword evidence="2" id="KW-0547">Nucleotide-binding</keyword>
<dbReference type="InterPro" id="IPR008988">
    <property type="entry name" value="Transcriptional_repressor_C"/>
</dbReference>
<dbReference type="AlphaFoldDB" id="A0A381E4W8"/>
<evidence type="ECO:0000256" key="4">
    <source>
        <dbReference type="ARBA" id="ARBA00023267"/>
    </source>
</evidence>
<dbReference type="GO" id="GO:0004077">
    <property type="term" value="F:biotin--[biotin carboxyl-carrier protein] ligase activity"/>
    <property type="evidence" value="ECO:0007669"/>
    <property type="project" value="UniProtKB-EC"/>
</dbReference>
<organism evidence="8 9">
    <name type="scientific">Cardiobacterium valvarum</name>
    <dbReference type="NCBI Taxonomy" id="194702"/>
    <lineage>
        <taxon>Bacteria</taxon>
        <taxon>Pseudomonadati</taxon>
        <taxon>Pseudomonadota</taxon>
        <taxon>Gammaproteobacteria</taxon>
        <taxon>Cardiobacteriales</taxon>
        <taxon>Cardiobacteriaceae</taxon>
        <taxon>Cardiobacterium</taxon>
    </lineage>
</organism>
<dbReference type="SUPFAM" id="SSF55681">
    <property type="entry name" value="Class II aaRS and biotin synthetases"/>
    <property type="match status" value="1"/>
</dbReference>
<evidence type="ECO:0000313" key="9">
    <source>
        <dbReference type="Proteomes" id="UP000254572"/>
    </source>
</evidence>
<accession>A0A381E4W8</accession>
<evidence type="ECO:0000259" key="7">
    <source>
        <dbReference type="PROSITE" id="PS51733"/>
    </source>
</evidence>
<dbReference type="InterPro" id="IPR045864">
    <property type="entry name" value="aa-tRNA-synth_II/BPL/LPL"/>
</dbReference>
<dbReference type="PROSITE" id="PS51733">
    <property type="entry name" value="BPL_LPL_CATALYTIC"/>
    <property type="match status" value="1"/>
</dbReference>
<keyword evidence="3" id="KW-0067">ATP-binding</keyword>
<dbReference type="Proteomes" id="UP000254572">
    <property type="component" value="Unassembled WGS sequence"/>
</dbReference>
<dbReference type="NCBIfam" id="TIGR00121">
    <property type="entry name" value="birA_ligase"/>
    <property type="match status" value="1"/>
</dbReference>
<gene>
    <name evidence="8" type="primary">birA</name>
    <name evidence="8" type="ORF">NCTC13294_00952</name>
</gene>
<feature type="domain" description="BPL/LPL catalytic" evidence="7">
    <location>
        <begin position="62"/>
        <end position="241"/>
    </location>
</feature>
<evidence type="ECO:0000256" key="6">
    <source>
        <dbReference type="ARBA" id="ARBA00047846"/>
    </source>
</evidence>
<dbReference type="Pfam" id="PF03099">
    <property type="entry name" value="BPL_LplA_LipB"/>
    <property type="match status" value="1"/>
</dbReference>
<dbReference type="EC" id="6.3.4.15" evidence="5"/>
<dbReference type="CDD" id="cd16442">
    <property type="entry name" value="BPL"/>
    <property type="match status" value="1"/>
</dbReference>
<dbReference type="GO" id="GO:0005737">
    <property type="term" value="C:cytoplasm"/>
    <property type="evidence" value="ECO:0007669"/>
    <property type="project" value="TreeGrafter"/>
</dbReference>
<sequence length="315" mass="33515">MPETRLFEAFAAQPAWAESELAQHLATTPAALRMLLADLHARGILHVAESADGWRLNPPPELLDAAYLRAACPQAPIYLDVVTDSTNSVLARLHSPANGTIALAEYQSAGRGRRGRHWQSPFAGQIILSHYWHYPEPAAAAALSIGLGLTAAEALLQAGFPVRLKWPNDLYLDGRKLGGILVETHTGAQGIATIAGIGINLQPLPGINQPHAALSEAGPIARNALTAALINAWRAACAAHPAARTDYPARWRELDLYYGQSVCLSHAQGSSRGINCGIDAAGQLLLEDTDGNIHPWAAGDISLRPVSFHNTGDNS</sequence>
<reference evidence="8 9" key="1">
    <citation type="submission" date="2018-06" db="EMBL/GenBank/DDBJ databases">
        <authorList>
            <consortium name="Pathogen Informatics"/>
            <person name="Doyle S."/>
        </authorList>
    </citation>
    <scope>NUCLEOTIDE SEQUENCE [LARGE SCALE GENOMIC DNA]</scope>
    <source>
        <strain evidence="8 9">NCTC13294</strain>
    </source>
</reference>
<comment type="catalytic activity">
    <reaction evidence="6">
        <text>biotin + L-lysyl-[protein] + ATP = N(6)-biotinyl-L-lysyl-[protein] + AMP + diphosphate + H(+)</text>
        <dbReference type="Rhea" id="RHEA:11756"/>
        <dbReference type="Rhea" id="RHEA-COMP:9752"/>
        <dbReference type="Rhea" id="RHEA-COMP:10505"/>
        <dbReference type="ChEBI" id="CHEBI:15378"/>
        <dbReference type="ChEBI" id="CHEBI:29969"/>
        <dbReference type="ChEBI" id="CHEBI:30616"/>
        <dbReference type="ChEBI" id="CHEBI:33019"/>
        <dbReference type="ChEBI" id="CHEBI:57586"/>
        <dbReference type="ChEBI" id="CHEBI:83144"/>
        <dbReference type="ChEBI" id="CHEBI:456215"/>
        <dbReference type="EC" id="6.3.4.15"/>
    </reaction>
</comment>
<evidence type="ECO:0000256" key="5">
    <source>
        <dbReference type="ARBA" id="ARBA00024227"/>
    </source>
</evidence>
<dbReference type="Pfam" id="PF02237">
    <property type="entry name" value="BPL_C"/>
    <property type="match status" value="1"/>
</dbReference>
<protein>
    <recommendedName>
        <fullName evidence="5">biotin--[biotin carboxyl-carrier protein] ligase</fullName>
        <ecNumber evidence="5">6.3.4.15</ecNumber>
    </recommendedName>
</protein>
<keyword evidence="1" id="KW-0436">Ligase</keyword>
<evidence type="ECO:0000256" key="2">
    <source>
        <dbReference type="ARBA" id="ARBA00022741"/>
    </source>
</evidence>
<proteinExistence type="predicted"/>
<evidence type="ECO:0000256" key="3">
    <source>
        <dbReference type="ARBA" id="ARBA00022840"/>
    </source>
</evidence>
<keyword evidence="9" id="KW-1185">Reference proteome</keyword>
<keyword evidence="4" id="KW-0092">Biotin</keyword>
<dbReference type="InterPro" id="IPR004408">
    <property type="entry name" value="Biotin_CoA_COase_ligase"/>
</dbReference>
<name>A0A381E4W8_9GAMM</name>
<dbReference type="Gene3D" id="3.30.930.10">
    <property type="entry name" value="Bira Bifunctional Protein, Domain 2"/>
    <property type="match status" value="1"/>
</dbReference>
<dbReference type="GO" id="GO:0005524">
    <property type="term" value="F:ATP binding"/>
    <property type="evidence" value="ECO:0007669"/>
    <property type="project" value="UniProtKB-KW"/>
</dbReference>
<evidence type="ECO:0000256" key="1">
    <source>
        <dbReference type="ARBA" id="ARBA00022598"/>
    </source>
</evidence>
<evidence type="ECO:0000313" key="8">
    <source>
        <dbReference type="EMBL" id="SUX21279.1"/>
    </source>
</evidence>
<dbReference type="InterPro" id="IPR004143">
    <property type="entry name" value="BPL_LPL_catalytic"/>
</dbReference>
<dbReference type="Gene3D" id="2.30.30.100">
    <property type="match status" value="1"/>
</dbReference>
<dbReference type="PANTHER" id="PTHR12835">
    <property type="entry name" value="BIOTIN PROTEIN LIGASE"/>
    <property type="match status" value="1"/>
</dbReference>
<dbReference type="PANTHER" id="PTHR12835:SF5">
    <property type="entry name" value="BIOTIN--PROTEIN LIGASE"/>
    <property type="match status" value="1"/>
</dbReference>
<dbReference type="SUPFAM" id="SSF50037">
    <property type="entry name" value="C-terminal domain of transcriptional repressors"/>
    <property type="match status" value="1"/>
</dbReference>
<dbReference type="EMBL" id="UFUW01000001">
    <property type="protein sequence ID" value="SUX21279.1"/>
    <property type="molecule type" value="Genomic_DNA"/>
</dbReference>
<dbReference type="InterPro" id="IPR003142">
    <property type="entry name" value="BPL_C"/>
</dbReference>